<dbReference type="SUPFAM" id="SSF52540">
    <property type="entry name" value="P-loop containing nucleoside triphosphate hydrolases"/>
    <property type="match status" value="3"/>
</dbReference>
<keyword evidence="4" id="KW-1185">Reference proteome</keyword>
<dbReference type="Gene3D" id="3.40.50.300">
    <property type="entry name" value="P-loop containing nucleotide triphosphate hydrolases"/>
    <property type="match status" value="3"/>
</dbReference>
<organism evidence="3 4">
    <name type="scientific">Leucocoprinus birnbaumii</name>
    <dbReference type="NCBI Taxonomy" id="56174"/>
    <lineage>
        <taxon>Eukaryota</taxon>
        <taxon>Fungi</taxon>
        <taxon>Dikarya</taxon>
        <taxon>Basidiomycota</taxon>
        <taxon>Agaricomycotina</taxon>
        <taxon>Agaricomycetes</taxon>
        <taxon>Agaricomycetidae</taxon>
        <taxon>Agaricales</taxon>
        <taxon>Agaricineae</taxon>
        <taxon>Agaricaceae</taxon>
        <taxon>Leucocoprinus</taxon>
    </lineage>
</organism>
<dbReference type="PANTHER" id="PTHR18884">
    <property type="entry name" value="SEPTIN"/>
    <property type="match status" value="1"/>
</dbReference>
<accession>A0AAD5VQ37</accession>
<dbReference type="AlphaFoldDB" id="A0AAD5VQ37"/>
<comment type="caution">
    <text evidence="3">The sequence shown here is derived from an EMBL/GenBank/DDBJ whole genome shotgun (WGS) entry which is preliminary data.</text>
</comment>
<dbReference type="InterPro" id="IPR030379">
    <property type="entry name" value="G_SEPTIN_dom"/>
</dbReference>
<dbReference type="InterPro" id="IPR003593">
    <property type="entry name" value="AAA+_ATPase"/>
</dbReference>
<protein>
    <recommendedName>
        <fullName evidence="2">AAA+ ATPase domain-containing protein</fullName>
    </recommendedName>
</protein>
<dbReference type="CDD" id="cd00882">
    <property type="entry name" value="Ras_like_GTPase"/>
    <property type="match status" value="1"/>
</dbReference>
<proteinExistence type="inferred from homology"/>
<feature type="domain" description="AAA+ ATPase" evidence="2">
    <location>
        <begin position="33"/>
        <end position="201"/>
    </location>
</feature>
<sequence>MSNSSLCLHALSDRTLENIKAVERVGSENLRTRDTVILVLGERGAGKSTFIQTALGTHYVTNEVKHNLISGTSEIIAHRIIFHDGDKPIVLVDTPGWDNPSITIYQHLENLVRWLANAGADNFRTDGNGLLRRVSGILYLHRITDDRPLASSYANNFTLLEKLCGEDFYRRVFFTTTMWSGKNNLIELEQEEKREQELKTRYWHTMITAGARSLRFTGTCSSAQNIIQEIIQVERRRCISVTPITAHGLTKHDTIVVVMGPTGVGKSTFVQTAIKEHCRPFDGIGHELTSATGEVSAIKMSFKRLRDRLDLVLVDTPGFGDTYRSDSEVFETIVQWLHGCRISGILYLHRITDTRLFGSIAANFELFEKLCGQDFYKHVILTTTMWPVDNSPAYTPELKAEYEEHERQLVDEEWAVMVRSGSKIRRFTRTISSAFSSLQQSRKYPPPRLFRERNFETIDKVIPISAWELDEDDMVIVVMGSIGAGKTTFIQTASSQQKNSDHSGSYKPLRLATTEVSAVRISFGAHDSTHLVLVDTPGFAHSEKDNLQILERLALWFKNVGSGNSSRRRISGIIYLHPITHIGERAKAVRRNFRLFEKLCGKQFCNRVIIATTHWPLDDRNSSNAAYVLCEQRLERDDWRMMIAYGAKVCRFGGTPRSVERAVNLLVMAERQEQEQLHERTVQIQKELVCEFKTLPNTEAGQHLRSILKKLVEEQASEIRGLKRDLRLARGLDPELSAQLERRIQEREANAKVMATLKPRPLPLLLLDIVRSVRAIQAPGDKLAEK</sequence>
<dbReference type="SMART" id="SM00382">
    <property type="entry name" value="AAA"/>
    <property type="match status" value="3"/>
</dbReference>
<dbReference type="InterPro" id="IPR006073">
    <property type="entry name" value="GTP-bd"/>
</dbReference>
<keyword evidence="1" id="KW-0547">Nucleotide-binding</keyword>
<evidence type="ECO:0000313" key="4">
    <source>
        <dbReference type="Proteomes" id="UP001213000"/>
    </source>
</evidence>
<reference evidence="3" key="1">
    <citation type="submission" date="2022-07" db="EMBL/GenBank/DDBJ databases">
        <title>Genome Sequence of Leucocoprinus birnbaumii.</title>
        <authorList>
            <person name="Buettner E."/>
        </authorList>
    </citation>
    <scope>NUCLEOTIDE SEQUENCE</scope>
    <source>
        <strain evidence="3">VT141</strain>
    </source>
</reference>
<name>A0AAD5VQ37_9AGAR</name>
<dbReference type="GO" id="GO:0005525">
    <property type="term" value="F:GTP binding"/>
    <property type="evidence" value="ECO:0007669"/>
    <property type="project" value="UniProtKB-KW"/>
</dbReference>
<evidence type="ECO:0000256" key="1">
    <source>
        <dbReference type="RuleBase" id="RU004560"/>
    </source>
</evidence>
<dbReference type="Proteomes" id="UP001213000">
    <property type="component" value="Unassembled WGS sequence"/>
</dbReference>
<keyword evidence="1" id="KW-0342">GTP-binding</keyword>
<gene>
    <name evidence="3" type="ORF">NP233_g9928</name>
</gene>
<evidence type="ECO:0000313" key="3">
    <source>
        <dbReference type="EMBL" id="KAJ3561871.1"/>
    </source>
</evidence>
<comment type="similarity">
    <text evidence="1">Belongs to the TRAFAC class TrmE-Era-EngA-EngB-Septin-like GTPase superfamily. Septin GTPase family.</text>
</comment>
<dbReference type="Pfam" id="PF00735">
    <property type="entry name" value="Septin"/>
    <property type="match status" value="1"/>
</dbReference>
<feature type="domain" description="AAA+ ATPase" evidence="2">
    <location>
        <begin position="252"/>
        <end position="372"/>
    </location>
</feature>
<dbReference type="Pfam" id="PF01926">
    <property type="entry name" value="MMR_HSR1"/>
    <property type="match status" value="1"/>
</dbReference>
<evidence type="ECO:0000259" key="2">
    <source>
        <dbReference type="SMART" id="SM00382"/>
    </source>
</evidence>
<dbReference type="EMBL" id="JANIEX010000942">
    <property type="protein sequence ID" value="KAJ3561871.1"/>
    <property type="molecule type" value="Genomic_DNA"/>
</dbReference>
<dbReference type="InterPro" id="IPR027417">
    <property type="entry name" value="P-loop_NTPase"/>
</dbReference>
<feature type="domain" description="AAA+ ATPase" evidence="2">
    <location>
        <begin position="472"/>
        <end position="638"/>
    </location>
</feature>